<organism evidence="1 2">
    <name type="scientific">Leadbettera azotonutricia (strain ATCC BAA-888 / DSM 13862 / ZAS-9)</name>
    <name type="common">Treponema azotonutricium</name>
    <dbReference type="NCBI Taxonomy" id="545695"/>
    <lineage>
        <taxon>Bacteria</taxon>
        <taxon>Pseudomonadati</taxon>
        <taxon>Spirochaetota</taxon>
        <taxon>Spirochaetia</taxon>
        <taxon>Spirochaetales</taxon>
        <taxon>Breznakiellaceae</taxon>
        <taxon>Leadbettera</taxon>
    </lineage>
</organism>
<evidence type="ECO:0000313" key="2">
    <source>
        <dbReference type="Proteomes" id="UP000009222"/>
    </source>
</evidence>
<sequence length="37" mass="3851">MDLSSKTGASFVCKGMRHLALGANGNKLTIPIGYAIN</sequence>
<dbReference type="AlphaFoldDB" id="F5YCU8"/>
<dbReference type="HOGENOM" id="CLU_3349873_0_0_12"/>
<protein>
    <submittedName>
        <fullName evidence="1">Uncharacterized protein</fullName>
    </submittedName>
</protein>
<name>F5YCU8_LEAAZ</name>
<proteinExistence type="predicted"/>
<accession>F5YCU8</accession>
<dbReference type="KEGG" id="taz:TREAZ_0426"/>
<reference evidence="2" key="1">
    <citation type="submission" date="2009-12" db="EMBL/GenBank/DDBJ databases">
        <title>Complete sequence of Treponema azotonutricium strain ZAS-9.</title>
        <authorList>
            <person name="Tetu S.G."/>
            <person name="Matson E."/>
            <person name="Ren Q."/>
            <person name="Seshadri R."/>
            <person name="Elbourne L."/>
            <person name="Hassan K.A."/>
            <person name="Durkin A."/>
            <person name="Radune D."/>
            <person name="Mohamoud Y."/>
            <person name="Shay R."/>
            <person name="Jin S."/>
            <person name="Zhang X."/>
            <person name="Lucey K."/>
            <person name="Ballor N.R."/>
            <person name="Ottesen E."/>
            <person name="Rosenthal R."/>
            <person name="Allen A."/>
            <person name="Leadbetter J.R."/>
            <person name="Paulsen I.T."/>
        </authorList>
    </citation>
    <scope>NUCLEOTIDE SEQUENCE [LARGE SCALE GENOMIC DNA]</scope>
    <source>
        <strain evidence="2">ATCC BAA-888 / DSM 13862 / ZAS-9</strain>
    </source>
</reference>
<reference evidence="1 2" key="2">
    <citation type="journal article" date="2011" name="ISME J.">
        <title>RNA-seq reveals cooperative metabolic interactions between two termite-gut spirochete species in co-culture.</title>
        <authorList>
            <person name="Rosenthal A.Z."/>
            <person name="Matson E.G."/>
            <person name="Eldar A."/>
            <person name="Leadbetter J.R."/>
        </authorList>
    </citation>
    <scope>NUCLEOTIDE SEQUENCE [LARGE SCALE GENOMIC DNA]</scope>
    <source>
        <strain evidence="2">ATCC BAA-888 / DSM 13862 / ZAS-9</strain>
    </source>
</reference>
<dbReference type="Proteomes" id="UP000009222">
    <property type="component" value="Chromosome"/>
</dbReference>
<keyword evidence="2" id="KW-1185">Reference proteome</keyword>
<evidence type="ECO:0000313" key="1">
    <source>
        <dbReference type="EMBL" id="AEF82306.1"/>
    </source>
</evidence>
<gene>
    <name evidence="1" type="ordered locus">TREAZ_0426</name>
</gene>
<dbReference type="EMBL" id="CP001841">
    <property type="protein sequence ID" value="AEF82306.1"/>
    <property type="molecule type" value="Genomic_DNA"/>
</dbReference>
<dbReference type="InParanoid" id="F5YCU8"/>